<comment type="caution">
    <text evidence="1">The sequence shown here is derived from an EMBL/GenBank/DDBJ whole genome shotgun (WGS) entry which is preliminary data.</text>
</comment>
<dbReference type="NCBIfam" id="TIGR04255">
    <property type="entry name" value="sporadTIGR04255"/>
    <property type="match status" value="1"/>
</dbReference>
<name>A0AB37ZE10_9PSED</name>
<dbReference type="InterPro" id="IPR026349">
    <property type="entry name" value="CHP04255"/>
</dbReference>
<organism evidence="1 2">
    <name type="scientific">Pseudomonas peli</name>
    <dbReference type="NCBI Taxonomy" id="592361"/>
    <lineage>
        <taxon>Bacteria</taxon>
        <taxon>Pseudomonadati</taxon>
        <taxon>Pseudomonadota</taxon>
        <taxon>Gammaproteobacteria</taxon>
        <taxon>Pseudomonadales</taxon>
        <taxon>Pseudomonadaceae</taxon>
        <taxon>Pseudomonas</taxon>
    </lineage>
</organism>
<dbReference type="AlphaFoldDB" id="A0AB37ZE10"/>
<evidence type="ECO:0000313" key="1">
    <source>
        <dbReference type="EMBL" id="SCW81899.1"/>
    </source>
</evidence>
<dbReference type="RefSeq" id="WP_090255327.1">
    <property type="nucleotide sequence ID" value="NZ_FMTL01000004.1"/>
</dbReference>
<sequence length="248" mass="28227">MNARLPNRLGKSPLVDAIFEIRFDGEPLLSSILTGVLYSTLGCTKVEKLPHADLPDFVRQSDPNLKYLILSRLTWGNYYIGIGDNVLTLSPMQPYPGWGKFREKINSVLHQLNNFSAVHKADRFSFKYIDILEDKIHEDIFETLNIGLSLLERNFNSKTLQVRVEIPQDESIHVVQVTGHALATLPDGSTRSGIMVDIDSIMQISKKTKDESFEAISTLLDTLHQENKELFFKLLTDEGFKRMEPVYD</sequence>
<gene>
    <name evidence="1" type="ORF">SAMN05216370_3722</name>
</gene>
<dbReference type="EMBL" id="FMTL01000004">
    <property type="protein sequence ID" value="SCW81899.1"/>
    <property type="molecule type" value="Genomic_DNA"/>
</dbReference>
<proteinExistence type="predicted"/>
<reference evidence="1 2" key="1">
    <citation type="submission" date="2016-10" db="EMBL/GenBank/DDBJ databases">
        <authorList>
            <person name="Varghese N."/>
            <person name="Submissions S."/>
        </authorList>
    </citation>
    <scope>NUCLEOTIDE SEQUENCE [LARGE SCALE GENOMIC DNA]</scope>
    <source>
        <strain evidence="1 2">DSM 17833</strain>
    </source>
</reference>
<accession>A0AB37ZE10</accession>
<protein>
    <submittedName>
        <fullName evidence="1">TIGR04255 family protein</fullName>
    </submittedName>
</protein>
<dbReference type="Proteomes" id="UP000242418">
    <property type="component" value="Unassembled WGS sequence"/>
</dbReference>
<keyword evidence="2" id="KW-1185">Reference proteome</keyword>
<evidence type="ECO:0000313" key="2">
    <source>
        <dbReference type="Proteomes" id="UP000242418"/>
    </source>
</evidence>